<name>U2DQI8_9MOLU</name>
<reference evidence="7 8" key="1">
    <citation type="journal article" date="2011" name="J. Bacteriol.">
        <title>Genome sequence of Haloplasma contractile, an unusual contractile bacterium from a deep-sea anoxic brine lake.</title>
        <authorList>
            <person name="Antunes A."/>
            <person name="Alam I."/>
            <person name="El Dorry H."/>
            <person name="Siam R."/>
            <person name="Robertson A."/>
            <person name="Bajic V.B."/>
            <person name="Stingl U."/>
        </authorList>
    </citation>
    <scope>NUCLEOTIDE SEQUENCE [LARGE SCALE GENOMIC DNA]</scope>
    <source>
        <strain evidence="7 8">SSD-17B</strain>
    </source>
</reference>
<feature type="binding site" evidence="6">
    <location>
        <begin position="14"/>
        <end position="16"/>
    </location>
    <ligand>
        <name>ATP</name>
        <dbReference type="ChEBI" id="CHEBI:30616"/>
    </ligand>
</feature>
<dbReference type="Pfam" id="PF06723">
    <property type="entry name" value="MreB_Mbl"/>
    <property type="match status" value="1"/>
</dbReference>
<keyword evidence="3 6" id="KW-0067">ATP-binding</keyword>
<dbReference type="HAMAP" id="MF_02207">
    <property type="entry name" value="MreB"/>
    <property type="match status" value="1"/>
</dbReference>
<dbReference type="InterPro" id="IPR056546">
    <property type="entry name" value="MreB_MamK-like"/>
</dbReference>
<evidence type="ECO:0000256" key="2">
    <source>
        <dbReference type="ARBA" id="ARBA00022741"/>
    </source>
</evidence>
<comment type="subunit">
    <text evidence="6">Forms polymers.</text>
</comment>
<dbReference type="GO" id="GO:0005737">
    <property type="term" value="C:cytoplasm"/>
    <property type="evidence" value="ECO:0007669"/>
    <property type="project" value="UniProtKB-SubCell"/>
</dbReference>
<feature type="binding site" evidence="6">
    <location>
        <begin position="159"/>
        <end position="161"/>
    </location>
    <ligand>
        <name>ATP</name>
        <dbReference type="ChEBI" id="CHEBI:30616"/>
    </ligand>
</feature>
<evidence type="ECO:0000256" key="4">
    <source>
        <dbReference type="ARBA" id="ARBA00022960"/>
    </source>
</evidence>
<evidence type="ECO:0000256" key="5">
    <source>
        <dbReference type="ARBA" id="ARBA00023458"/>
    </source>
</evidence>
<comment type="subcellular location">
    <subcellularLocation>
        <location evidence="6">Cytoplasm</location>
    </subcellularLocation>
    <text evidence="6">Membrane-associated.</text>
</comment>
<reference evidence="7 8" key="2">
    <citation type="journal article" date="2013" name="PLoS ONE">
        <title>INDIGO - INtegrated Data Warehouse of MIcrobial GenOmes with Examples from the Red Sea Extremophiles.</title>
        <authorList>
            <person name="Alam I."/>
            <person name="Antunes A."/>
            <person name="Kamau A.A."/>
            <person name="Ba Alawi W."/>
            <person name="Kalkatawi M."/>
            <person name="Stingl U."/>
            <person name="Bajic V.B."/>
        </authorList>
    </citation>
    <scope>NUCLEOTIDE SEQUENCE [LARGE SCALE GENOMIC DNA]</scope>
    <source>
        <strain evidence="7 8">SSD-17B</strain>
    </source>
</reference>
<proteinExistence type="inferred from homology"/>
<comment type="function">
    <text evidence="6">Forms membrane-associated dynamic filaments that are essential for cell shape determination. Acts by regulating cell wall synthesis and cell elongation, and thus cell shape. A feedback loop between cell geometry and MreB localization may maintain elongated cell shape by targeting cell wall growth to regions of negative cell wall curvature.</text>
</comment>
<dbReference type="GO" id="GO:0016491">
    <property type="term" value="F:oxidoreductase activity"/>
    <property type="evidence" value="ECO:0007669"/>
    <property type="project" value="UniProtKB-KW"/>
</dbReference>
<dbReference type="Proteomes" id="UP000005707">
    <property type="component" value="Unassembled WGS sequence"/>
</dbReference>
<dbReference type="CDD" id="cd10225">
    <property type="entry name" value="ASKHA_NBD_MreB-like"/>
    <property type="match status" value="1"/>
</dbReference>
<dbReference type="RefSeq" id="WP_008825618.1">
    <property type="nucleotide sequence ID" value="NZ_AFNU02000026.1"/>
</dbReference>
<keyword evidence="2 6" id="KW-0547">Nucleotide-binding</keyword>
<keyword evidence="4 6" id="KW-0133">Cell shape</keyword>
<dbReference type="OrthoDB" id="9768127at2"/>
<evidence type="ECO:0000256" key="6">
    <source>
        <dbReference type="HAMAP-Rule" id="MF_02207"/>
    </source>
</evidence>
<dbReference type="SUPFAM" id="SSF53067">
    <property type="entry name" value="Actin-like ATPase domain"/>
    <property type="match status" value="2"/>
</dbReference>
<evidence type="ECO:0000313" key="7">
    <source>
        <dbReference type="EMBL" id="ERJ10882.1"/>
    </source>
</evidence>
<dbReference type="STRING" id="1033810.HLPCO_003152"/>
<dbReference type="PANTHER" id="PTHR42749">
    <property type="entry name" value="CELL SHAPE-DETERMINING PROTEIN MREB"/>
    <property type="match status" value="1"/>
</dbReference>
<dbReference type="NCBIfam" id="NF010539">
    <property type="entry name" value="PRK13927.1"/>
    <property type="match status" value="1"/>
</dbReference>
<dbReference type="AlphaFoldDB" id="U2DQI8"/>
<dbReference type="InterPro" id="IPR004753">
    <property type="entry name" value="MreB"/>
</dbReference>
<comment type="caution">
    <text evidence="7">The sequence shown here is derived from an EMBL/GenBank/DDBJ whole genome shotgun (WGS) entry which is preliminary data.</text>
</comment>
<dbReference type="PANTHER" id="PTHR42749:SF1">
    <property type="entry name" value="CELL SHAPE-DETERMINING PROTEIN MREB"/>
    <property type="match status" value="1"/>
</dbReference>
<dbReference type="InterPro" id="IPR043129">
    <property type="entry name" value="ATPase_NBD"/>
</dbReference>
<feature type="binding site" evidence="6">
    <location>
        <begin position="207"/>
        <end position="210"/>
    </location>
    <ligand>
        <name>ATP</name>
        <dbReference type="ChEBI" id="CHEBI:30616"/>
    </ligand>
</feature>
<evidence type="ECO:0000256" key="3">
    <source>
        <dbReference type="ARBA" id="ARBA00022840"/>
    </source>
</evidence>
<dbReference type="EMBL" id="AFNU02000026">
    <property type="protein sequence ID" value="ERJ10882.1"/>
    <property type="molecule type" value="Genomic_DNA"/>
</dbReference>
<keyword evidence="7" id="KW-0560">Oxidoreductase</keyword>
<dbReference type="GO" id="GO:0005524">
    <property type="term" value="F:ATP binding"/>
    <property type="evidence" value="ECO:0007669"/>
    <property type="project" value="UniProtKB-KW"/>
</dbReference>
<feature type="binding site" evidence="6">
    <location>
        <begin position="288"/>
        <end position="291"/>
    </location>
    <ligand>
        <name>ATP</name>
        <dbReference type="ChEBI" id="CHEBI:30616"/>
    </ligand>
</feature>
<dbReference type="eggNOG" id="COG1077">
    <property type="taxonomic scope" value="Bacteria"/>
</dbReference>
<dbReference type="InParanoid" id="U2DQI8"/>
<dbReference type="PRINTS" id="PR01652">
    <property type="entry name" value="SHAPEPROTEIN"/>
</dbReference>
<dbReference type="Gene3D" id="3.30.420.40">
    <property type="match status" value="3"/>
</dbReference>
<evidence type="ECO:0000256" key="1">
    <source>
        <dbReference type="ARBA" id="ARBA00022490"/>
    </source>
</evidence>
<comment type="similarity">
    <text evidence="5 6">Belongs to the FtsA/MreB family.</text>
</comment>
<dbReference type="GO" id="GO:0008360">
    <property type="term" value="P:regulation of cell shape"/>
    <property type="evidence" value="ECO:0007669"/>
    <property type="project" value="UniProtKB-UniRule"/>
</dbReference>
<dbReference type="FunCoup" id="U2DQI8">
    <property type="interactions" value="303"/>
</dbReference>
<evidence type="ECO:0000313" key="8">
    <source>
        <dbReference type="Proteomes" id="UP000005707"/>
    </source>
</evidence>
<keyword evidence="1 6" id="KW-0963">Cytoplasm</keyword>
<protein>
    <recommendedName>
        <fullName evidence="6">Cell shape-determining protein MreB</fullName>
    </recommendedName>
</protein>
<dbReference type="GO" id="GO:0000902">
    <property type="term" value="P:cell morphogenesis"/>
    <property type="evidence" value="ECO:0007669"/>
    <property type="project" value="InterPro"/>
</dbReference>
<sequence length="337" mass="36385">MAKKGYKIGVDLGTANTLVYINGHGLIYNEPSIVAFDKVTGKCIAAGNSASLMDGKQHERIRVVKPLEGGVISDLDATKANLLYVFDKLEHINVDFKKSTLLICCPSEVSTIERVAMKALASKMGINDVFIEQEVKAGAIGAGIDIFAARGSMVIDIGGGSTDIGVLALGDLVVAESVRVAGNYIDRQIIKYVKMNHNMLIGFRTAEKIKVALGTVKEDLTDEKEFTYAGRNLRTGIPCRHVIKESEVQRLTARAFESILNIAKKVLQQTPAELAADIFNDGVVINGGGALIGGVKEFFERELNLPVRVAENPLTSIVNGTKLLLSNRGNYLIKPVE</sequence>
<accession>U2DQI8</accession>
<keyword evidence="8" id="KW-1185">Reference proteome</keyword>
<organism evidence="7 8">
    <name type="scientific">Haloplasma contractile SSD-17B</name>
    <dbReference type="NCBI Taxonomy" id="1033810"/>
    <lineage>
        <taxon>Bacteria</taxon>
        <taxon>Bacillati</taxon>
        <taxon>Mycoplasmatota</taxon>
        <taxon>Mollicutes</taxon>
        <taxon>Haloplasmatales</taxon>
        <taxon>Haloplasmataceae</taxon>
        <taxon>Haloplasma</taxon>
    </lineage>
</organism>
<gene>
    <name evidence="6" type="primary">mreB</name>
    <name evidence="7" type="ORF">HLPCO_003152</name>
</gene>